<accession>A0ABN1HAZ3</accession>
<dbReference type="RefSeq" id="WP_344609150.1">
    <property type="nucleotide sequence ID" value="NZ_BAAAHE010000049.1"/>
</dbReference>
<dbReference type="InterPro" id="IPR012675">
    <property type="entry name" value="Beta-grasp_dom_sf"/>
</dbReference>
<dbReference type="InterPro" id="IPR001041">
    <property type="entry name" value="2Fe-2S_ferredoxin-type"/>
</dbReference>
<dbReference type="Proteomes" id="UP001500957">
    <property type="component" value="Unassembled WGS sequence"/>
</dbReference>
<evidence type="ECO:0000313" key="3">
    <source>
        <dbReference type="Proteomes" id="UP001500957"/>
    </source>
</evidence>
<organism evidence="2 3">
    <name type="scientific">Sporichthya brevicatena</name>
    <dbReference type="NCBI Taxonomy" id="171442"/>
    <lineage>
        <taxon>Bacteria</taxon>
        <taxon>Bacillati</taxon>
        <taxon>Actinomycetota</taxon>
        <taxon>Actinomycetes</taxon>
        <taxon>Sporichthyales</taxon>
        <taxon>Sporichthyaceae</taxon>
        <taxon>Sporichthya</taxon>
    </lineage>
</organism>
<proteinExistence type="predicted"/>
<dbReference type="EMBL" id="BAAAHE010000049">
    <property type="protein sequence ID" value="GAA0636171.1"/>
    <property type="molecule type" value="Genomic_DNA"/>
</dbReference>
<dbReference type="Pfam" id="PF00111">
    <property type="entry name" value="Fer2"/>
    <property type="match status" value="1"/>
</dbReference>
<comment type="caution">
    <text evidence="2">The sequence shown here is derived from an EMBL/GenBank/DDBJ whole genome shotgun (WGS) entry which is preliminary data.</text>
</comment>
<keyword evidence="3" id="KW-1185">Reference proteome</keyword>
<protein>
    <recommendedName>
        <fullName evidence="1">2Fe-2S ferredoxin-type domain-containing protein</fullName>
    </recommendedName>
</protein>
<dbReference type="InterPro" id="IPR036010">
    <property type="entry name" value="2Fe-2S_ferredoxin-like_sf"/>
</dbReference>
<name>A0ABN1HAZ3_9ACTN</name>
<dbReference type="SUPFAM" id="SSF54292">
    <property type="entry name" value="2Fe-2S ferredoxin-like"/>
    <property type="match status" value="1"/>
</dbReference>
<feature type="domain" description="2Fe-2S ferredoxin-type" evidence="1">
    <location>
        <begin position="1"/>
        <end position="99"/>
    </location>
</feature>
<sequence>MITRVEPLGIDLDVEEGETVMEAALRHGYRWPTICGGNATCGVCCLEVLRGANHCAPPGARELERLAAIGMPAAENGARRLACELRVQGPIVVHMPGVRAAVAR</sequence>
<evidence type="ECO:0000313" key="2">
    <source>
        <dbReference type="EMBL" id="GAA0636171.1"/>
    </source>
</evidence>
<dbReference type="PROSITE" id="PS51085">
    <property type="entry name" value="2FE2S_FER_2"/>
    <property type="match status" value="1"/>
</dbReference>
<gene>
    <name evidence="2" type="ORF">GCM10009547_45520</name>
</gene>
<reference evidence="2 3" key="1">
    <citation type="journal article" date="2019" name="Int. J. Syst. Evol. Microbiol.">
        <title>The Global Catalogue of Microorganisms (GCM) 10K type strain sequencing project: providing services to taxonomists for standard genome sequencing and annotation.</title>
        <authorList>
            <consortium name="The Broad Institute Genomics Platform"/>
            <consortium name="The Broad Institute Genome Sequencing Center for Infectious Disease"/>
            <person name="Wu L."/>
            <person name="Ma J."/>
        </authorList>
    </citation>
    <scope>NUCLEOTIDE SEQUENCE [LARGE SCALE GENOMIC DNA]</scope>
    <source>
        <strain evidence="2 3">JCM 10671</strain>
    </source>
</reference>
<evidence type="ECO:0000259" key="1">
    <source>
        <dbReference type="PROSITE" id="PS51085"/>
    </source>
</evidence>
<dbReference type="Gene3D" id="3.10.20.30">
    <property type="match status" value="1"/>
</dbReference>